<keyword evidence="2" id="KW-1185">Reference proteome</keyword>
<proteinExistence type="predicted"/>
<evidence type="ECO:0000313" key="2">
    <source>
        <dbReference type="Proteomes" id="UP000823775"/>
    </source>
</evidence>
<dbReference type="EMBL" id="JACEIK010034294">
    <property type="protein sequence ID" value="MCE5166852.1"/>
    <property type="molecule type" value="Genomic_DNA"/>
</dbReference>
<dbReference type="Proteomes" id="UP000823775">
    <property type="component" value="Unassembled WGS sequence"/>
</dbReference>
<name>A0ABS8Y8S5_DATST</name>
<reference evidence="1 2" key="1">
    <citation type="journal article" date="2021" name="BMC Genomics">
        <title>Datura genome reveals duplications of psychoactive alkaloid biosynthetic genes and high mutation rate following tissue culture.</title>
        <authorList>
            <person name="Rajewski A."/>
            <person name="Carter-House D."/>
            <person name="Stajich J."/>
            <person name="Litt A."/>
        </authorList>
    </citation>
    <scope>NUCLEOTIDE SEQUENCE [LARGE SCALE GENOMIC DNA]</scope>
    <source>
        <strain evidence="1">AR-01</strain>
    </source>
</reference>
<accession>A0ABS8Y8S5</accession>
<gene>
    <name evidence="1" type="ORF">HAX54_028033</name>
</gene>
<organism evidence="1 2">
    <name type="scientific">Datura stramonium</name>
    <name type="common">Jimsonweed</name>
    <name type="synonym">Common thornapple</name>
    <dbReference type="NCBI Taxonomy" id="4076"/>
    <lineage>
        <taxon>Eukaryota</taxon>
        <taxon>Viridiplantae</taxon>
        <taxon>Streptophyta</taxon>
        <taxon>Embryophyta</taxon>
        <taxon>Tracheophyta</taxon>
        <taxon>Spermatophyta</taxon>
        <taxon>Magnoliopsida</taxon>
        <taxon>eudicotyledons</taxon>
        <taxon>Gunneridae</taxon>
        <taxon>Pentapetalae</taxon>
        <taxon>asterids</taxon>
        <taxon>lamiids</taxon>
        <taxon>Solanales</taxon>
        <taxon>Solanaceae</taxon>
        <taxon>Solanoideae</taxon>
        <taxon>Datureae</taxon>
        <taxon>Datura</taxon>
    </lineage>
</organism>
<evidence type="ECO:0000313" key="1">
    <source>
        <dbReference type="EMBL" id="MCE5166852.1"/>
    </source>
</evidence>
<comment type="caution">
    <text evidence="1">The sequence shown here is derived from an EMBL/GenBank/DDBJ whole genome shotgun (WGS) entry which is preliminary data.</text>
</comment>
<sequence length="93" mass="10770">MARKGVGKWVTLRSPQKMISLSIRLICLIQLAELRYNLRSKSKMTESEKSNTAANVLVSIENLESSQRRADVWNDEQMAHLEQELEVLKEELR</sequence>
<protein>
    <submittedName>
        <fullName evidence="1">Uncharacterized protein</fullName>
    </submittedName>
</protein>